<sequence length="70" mass="7791">MKQLYVVIGQSKDGEIESHEVKGTNRFDAQIAFNEIVGNPLGDIVYIDNVWGPYERPEPSISAGGWLQGR</sequence>
<comment type="caution">
    <text evidence="1">The sequence shown here is derived from an EMBL/GenBank/DDBJ whole genome shotgun (WGS) entry which is preliminary data.</text>
</comment>
<reference evidence="1" key="1">
    <citation type="journal article" date="2015" name="Nature">
        <title>Complex archaea that bridge the gap between prokaryotes and eukaryotes.</title>
        <authorList>
            <person name="Spang A."/>
            <person name="Saw J.H."/>
            <person name="Jorgensen S.L."/>
            <person name="Zaremba-Niedzwiedzka K."/>
            <person name="Martijn J."/>
            <person name="Lind A.E."/>
            <person name="van Eijk R."/>
            <person name="Schleper C."/>
            <person name="Guy L."/>
            <person name="Ettema T.J."/>
        </authorList>
    </citation>
    <scope>NUCLEOTIDE SEQUENCE</scope>
</reference>
<dbReference type="AlphaFoldDB" id="A0A0F9D459"/>
<evidence type="ECO:0000313" key="1">
    <source>
        <dbReference type="EMBL" id="KKL48471.1"/>
    </source>
</evidence>
<dbReference type="EMBL" id="LAZR01033311">
    <property type="protein sequence ID" value="KKL48471.1"/>
    <property type="molecule type" value="Genomic_DNA"/>
</dbReference>
<organism evidence="1">
    <name type="scientific">marine sediment metagenome</name>
    <dbReference type="NCBI Taxonomy" id="412755"/>
    <lineage>
        <taxon>unclassified sequences</taxon>
        <taxon>metagenomes</taxon>
        <taxon>ecological metagenomes</taxon>
    </lineage>
</organism>
<accession>A0A0F9D459</accession>
<name>A0A0F9D459_9ZZZZ</name>
<gene>
    <name evidence="1" type="ORF">LCGC14_2325180</name>
</gene>
<proteinExistence type="predicted"/>
<protein>
    <submittedName>
        <fullName evidence="1">Uncharacterized protein</fullName>
    </submittedName>
</protein>